<name>A0A0W0GII2_9CHLR</name>
<dbReference type="InterPro" id="IPR016181">
    <property type="entry name" value="Acyl_CoA_acyltransferase"/>
</dbReference>
<evidence type="ECO:0000259" key="1">
    <source>
        <dbReference type="Pfam" id="PF13480"/>
    </source>
</evidence>
<keyword evidence="3" id="KW-1185">Reference proteome</keyword>
<dbReference type="EMBL" id="LFDV01000002">
    <property type="protein sequence ID" value="KTB48337.1"/>
    <property type="molecule type" value="Genomic_DNA"/>
</dbReference>
<dbReference type="STRING" id="1217799.DEALK_11830"/>
<reference evidence="2 3" key="1">
    <citation type="submission" date="2015-06" db="EMBL/GenBank/DDBJ databases">
        <title>Genome sequence of the organohalide-respiring Dehalogenimonas alkenigignens type strain (IP3-3T).</title>
        <authorList>
            <person name="Key T.A."/>
            <person name="Richmond D.P."/>
            <person name="Bowman K.S."/>
            <person name="Cho Y.-J."/>
            <person name="Chun J."/>
            <person name="da Costa M.S."/>
            <person name="Rainey F.A."/>
            <person name="Moe W.M."/>
        </authorList>
    </citation>
    <scope>NUCLEOTIDE SEQUENCE [LARGE SCALE GENOMIC DNA]</scope>
    <source>
        <strain evidence="2 3">IP3-3</strain>
    </source>
</reference>
<evidence type="ECO:0000313" key="3">
    <source>
        <dbReference type="Proteomes" id="UP000053947"/>
    </source>
</evidence>
<proteinExistence type="predicted"/>
<dbReference type="InterPro" id="IPR038740">
    <property type="entry name" value="BioF2-like_GNAT_dom"/>
</dbReference>
<organism evidence="2 3">
    <name type="scientific">Dehalogenimonas alkenigignens</name>
    <dbReference type="NCBI Taxonomy" id="1217799"/>
    <lineage>
        <taxon>Bacteria</taxon>
        <taxon>Bacillati</taxon>
        <taxon>Chloroflexota</taxon>
        <taxon>Dehalococcoidia</taxon>
        <taxon>Dehalococcoidales</taxon>
        <taxon>Dehalococcoidaceae</taxon>
        <taxon>Dehalogenimonas</taxon>
    </lineage>
</organism>
<sequence length="331" mass="37240">MLFFGYMPISVTPLTIEDLKAKWPSYQQSLQSPFPFVMPQWLEAWWANFGRNDGLRLFSVESDGQPIGIAPLRVREGVARFIGSADVCDYLDFIVKPGAESSFFAAVINDLKAGEVKMLELESLRPDSMVIRHLLPAVRSIGFAIETTDTDVTLEMPLPKTWDEYLAGLSTHQRHEIGRKGRRLVEAGDITFDIKPPENVESELSTLVQLLRISRADKAEFMTTQMELFFRQLAAAMHEAGLLRFGRLSLNGVAVASIMCFDYNGTRYLYNSGYQPQYSSLSVGLLSKVYSIKDAIEQELTIYDYLKGAEVYKYHLGGVELPITSAIIRIV</sequence>
<feature type="domain" description="BioF2-like acetyltransferase" evidence="1">
    <location>
        <begin position="172"/>
        <end position="313"/>
    </location>
</feature>
<dbReference type="SUPFAM" id="SSF55729">
    <property type="entry name" value="Acyl-CoA N-acyltransferases (Nat)"/>
    <property type="match status" value="2"/>
</dbReference>
<dbReference type="AlphaFoldDB" id="A0A0W0GII2"/>
<evidence type="ECO:0000313" key="2">
    <source>
        <dbReference type="EMBL" id="KTB48337.1"/>
    </source>
</evidence>
<dbReference type="Pfam" id="PF13480">
    <property type="entry name" value="Acetyltransf_6"/>
    <property type="match status" value="1"/>
</dbReference>
<protein>
    <submittedName>
        <fullName evidence="2">Protein involved in cellulose biosynthesis (CelD)</fullName>
    </submittedName>
</protein>
<gene>
    <name evidence="2" type="ORF">DEALK_11830</name>
</gene>
<dbReference type="Gene3D" id="3.40.630.30">
    <property type="match status" value="1"/>
</dbReference>
<comment type="caution">
    <text evidence="2">The sequence shown here is derived from an EMBL/GenBank/DDBJ whole genome shotgun (WGS) entry which is preliminary data.</text>
</comment>
<dbReference type="Proteomes" id="UP000053947">
    <property type="component" value="Unassembled WGS sequence"/>
</dbReference>
<accession>A0A0W0GII2</accession>